<evidence type="ECO:0000313" key="5">
    <source>
        <dbReference type="Proteomes" id="UP000249239"/>
    </source>
</evidence>
<dbReference type="GO" id="GO:0006304">
    <property type="term" value="P:DNA modification"/>
    <property type="evidence" value="ECO:0007669"/>
    <property type="project" value="InterPro"/>
</dbReference>
<dbReference type="Pfam" id="PF08463">
    <property type="entry name" value="EcoEI_R_C"/>
    <property type="match status" value="1"/>
</dbReference>
<feature type="domain" description="Helicase C-terminal" evidence="3">
    <location>
        <begin position="652"/>
        <end position="812"/>
    </location>
</feature>
<evidence type="ECO:0000256" key="1">
    <source>
        <dbReference type="SAM" id="Coils"/>
    </source>
</evidence>
<keyword evidence="5" id="KW-1185">Reference proteome</keyword>
<dbReference type="NCBIfam" id="NF008521">
    <property type="entry name" value="PRK11448.1"/>
    <property type="match status" value="1"/>
</dbReference>
<sequence>MTTSNFKFLQKEFPILFNIGQAAEFHLHTDAITTLFKLRQWGEKLCEFMFQEHNLEFPADNSFHVRLKTLEYEKILPDAVKDLLHTIKHKGNEAVHGNKGTTEDAKGMLFAAFKVAKWFHQTYAVSVTDLSDVKFHVPEKIDAGANLEALEKQYKELEQKFEALLKERDTNGLPVEKQNRIKERSARAASKIEMSEAETRELIDEQLQVAGWEADTKQLNYKHHKTQPQRGRHMAIAEWPAGGKWADYALFIGTELYAIVEAKKWAADISGDLQQAKTYAQLVTTDKAASLLGEWESYRVPFLFSTNGRPYLEQIKTKSGIWFLDVRNAYNHARPLQGWYSPEGLKKLWQQDTPAAVEKLKAEPLDFLESPSGLGLRKYQINAIRAVEQTLTDTPEQRRMLLAMATGTGKTRTIIGLCYRLIQSNRFRRILFLVDRRMLAEQAIGSFTDNKVVDLNTFKDIYDIKGLAHQVPDIDTRLHFATVQSMVKRLFYADDDKPGDIPSVDWYDCIIIDEAHRGYLLDREVEEDDLSFKDQNDYVSMYRRVLDFFDAVSIGLTATPALQTTQIFGKAIYTYSYREAVIDGFLIDHEPPFIIKTHLSEQGIVWEKGDKPKVLDKENNLIEELGELDDELKIEIAGFNRQVITENFNRTVIQQLVQEIDPEGDEKTLVFAASDEHADMVVRLFYEAFRNIGIDVPNEAVKKITGKVYDPSSDLIHFKNEKFPNIVVTVDLLTTGIDVPQICNLVFLRRVKSRILYEQMIGRATRRCDNIGKEIFRIYDAVRLYETLQDYTQMKPVVVNPTATFGQLADELAQIDNDERARRQIEQLVAKMRRKQKLLVNGQADRFTYFAGGTTADELIDELLNQPTAQTVQRIAKLPGLWKYLDELKPEPTLPLVSDHADHYVGTERGYGKGQKPEDYLQSFSQFIAENQNKITALQIVCTRPAELSRQSLRELMMELDHRGYTTRSLQAAWKDAKNETIAADIISYIRTLAVGSSLVSHDERIRRAVSNIRNQKAWNKVQLKWIDRFEKQLIQESILQHADLDTDPLFANEGGFARINKVFDNQLDELLGRMNESLYIA</sequence>
<dbReference type="EMBL" id="QKZK01000065">
    <property type="protein sequence ID" value="PZX09941.1"/>
    <property type="molecule type" value="Genomic_DNA"/>
</dbReference>
<evidence type="ECO:0000259" key="3">
    <source>
        <dbReference type="PROSITE" id="PS51194"/>
    </source>
</evidence>
<gene>
    <name evidence="4" type="ORF">LX69_03488</name>
</gene>
<dbReference type="GO" id="GO:0005524">
    <property type="term" value="F:ATP binding"/>
    <property type="evidence" value="ECO:0007669"/>
    <property type="project" value="InterPro"/>
</dbReference>
<proteinExistence type="predicted"/>
<feature type="coiled-coil region" evidence="1">
    <location>
        <begin position="140"/>
        <end position="167"/>
    </location>
</feature>
<dbReference type="Gene3D" id="3.40.50.300">
    <property type="entry name" value="P-loop containing nucleotide triphosphate hydrolases"/>
    <property type="match status" value="2"/>
</dbReference>
<dbReference type="Pfam" id="PF04851">
    <property type="entry name" value="ResIII"/>
    <property type="match status" value="1"/>
</dbReference>
<name>A0A2W7MR53_9BACT</name>
<dbReference type="Gene3D" id="3.90.1570.30">
    <property type="match status" value="1"/>
</dbReference>
<dbReference type="OrthoDB" id="9759819at2"/>
<dbReference type="Proteomes" id="UP000249239">
    <property type="component" value="Unassembled WGS sequence"/>
</dbReference>
<dbReference type="InterPro" id="IPR025285">
    <property type="entry name" value="DUF4145"/>
</dbReference>
<keyword evidence="1" id="KW-0175">Coiled coil</keyword>
<evidence type="ECO:0000259" key="2">
    <source>
        <dbReference type="PROSITE" id="PS51192"/>
    </source>
</evidence>
<dbReference type="Pfam" id="PF00271">
    <property type="entry name" value="Helicase_C"/>
    <property type="match status" value="1"/>
</dbReference>
<dbReference type="InterPro" id="IPR013670">
    <property type="entry name" value="EcoEI_R_C_dom"/>
</dbReference>
<dbReference type="InterPro" id="IPR006935">
    <property type="entry name" value="Helicase/UvrB_N"/>
</dbReference>
<feature type="coiled-coil region" evidence="1">
    <location>
        <begin position="808"/>
        <end position="838"/>
    </location>
</feature>
<dbReference type="SUPFAM" id="SSF52540">
    <property type="entry name" value="P-loop containing nucleoside triphosphate hydrolases"/>
    <property type="match status" value="1"/>
</dbReference>
<dbReference type="GO" id="GO:0016787">
    <property type="term" value="F:hydrolase activity"/>
    <property type="evidence" value="ECO:0007669"/>
    <property type="project" value="InterPro"/>
</dbReference>
<evidence type="ECO:0000313" key="4">
    <source>
        <dbReference type="EMBL" id="PZX09941.1"/>
    </source>
</evidence>
<accession>A0A2W7MR53</accession>
<dbReference type="RefSeq" id="WP_111447249.1">
    <property type="nucleotide sequence ID" value="NZ_QKZK01000065.1"/>
</dbReference>
<organism evidence="4 5">
    <name type="scientific">Breznakibacter xylanolyticus</name>
    <dbReference type="NCBI Taxonomy" id="990"/>
    <lineage>
        <taxon>Bacteria</taxon>
        <taxon>Pseudomonadati</taxon>
        <taxon>Bacteroidota</taxon>
        <taxon>Bacteroidia</taxon>
        <taxon>Marinilabiliales</taxon>
        <taxon>Marinilabiliaceae</taxon>
        <taxon>Breznakibacter</taxon>
    </lineage>
</organism>
<dbReference type="PROSITE" id="PS51194">
    <property type="entry name" value="HELICASE_CTER"/>
    <property type="match status" value="1"/>
</dbReference>
<dbReference type="SMART" id="SM00487">
    <property type="entry name" value="DEXDc"/>
    <property type="match status" value="1"/>
</dbReference>
<reference evidence="4 5" key="1">
    <citation type="submission" date="2018-06" db="EMBL/GenBank/DDBJ databases">
        <title>Genomic Encyclopedia of Archaeal and Bacterial Type Strains, Phase II (KMG-II): from individual species to whole genera.</title>
        <authorList>
            <person name="Goeker M."/>
        </authorList>
    </citation>
    <scope>NUCLEOTIDE SEQUENCE [LARGE SCALE GENOMIC DNA]</scope>
    <source>
        <strain evidence="4 5">DSM 6779</strain>
    </source>
</reference>
<dbReference type="PANTHER" id="PTHR47396:SF1">
    <property type="entry name" value="ATP-DEPENDENT HELICASE IRC3-RELATED"/>
    <property type="match status" value="1"/>
</dbReference>
<comment type="caution">
    <text evidence="4">The sequence shown here is derived from an EMBL/GenBank/DDBJ whole genome shotgun (WGS) entry which is preliminary data.</text>
</comment>
<feature type="domain" description="Helicase ATP-binding" evidence="2">
    <location>
        <begin position="391"/>
        <end position="578"/>
    </location>
</feature>
<dbReference type="InterPro" id="IPR027417">
    <property type="entry name" value="P-loop_NTPase"/>
</dbReference>
<dbReference type="CDD" id="cd18032">
    <property type="entry name" value="DEXHc_RE_I_III_res"/>
    <property type="match status" value="1"/>
</dbReference>
<dbReference type="InterPro" id="IPR014001">
    <property type="entry name" value="Helicase_ATP-bd"/>
</dbReference>
<dbReference type="SMART" id="SM00490">
    <property type="entry name" value="HELICc"/>
    <property type="match status" value="1"/>
</dbReference>
<dbReference type="GO" id="GO:0005829">
    <property type="term" value="C:cytosol"/>
    <property type="evidence" value="ECO:0007669"/>
    <property type="project" value="TreeGrafter"/>
</dbReference>
<dbReference type="Pfam" id="PF13643">
    <property type="entry name" value="DUF4145"/>
    <property type="match status" value="1"/>
</dbReference>
<dbReference type="CDD" id="cd18799">
    <property type="entry name" value="SF2_C_EcoAI-like"/>
    <property type="match status" value="1"/>
</dbReference>
<dbReference type="GO" id="GO:0003677">
    <property type="term" value="F:DNA binding"/>
    <property type="evidence" value="ECO:0007669"/>
    <property type="project" value="InterPro"/>
</dbReference>
<dbReference type="AlphaFoldDB" id="A0A2W7MR53"/>
<dbReference type="PROSITE" id="PS51192">
    <property type="entry name" value="HELICASE_ATP_BIND_1"/>
    <property type="match status" value="1"/>
</dbReference>
<protein>
    <submittedName>
        <fullName evidence="4">Type I restriction enzyme R subunit</fullName>
    </submittedName>
</protein>
<dbReference type="InterPro" id="IPR001650">
    <property type="entry name" value="Helicase_C-like"/>
</dbReference>
<dbReference type="PANTHER" id="PTHR47396">
    <property type="entry name" value="TYPE I RESTRICTION ENZYME ECOKI R PROTEIN"/>
    <property type="match status" value="1"/>
</dbReference>
<dbReference type="InterPro" id="IPR050742">
    <property type="entry name" value="Helicase_Restrict-Modif_Enz"/>
</dbReference>